<proteinExistence type="predicted"/>
<evidence type="ECO:0000313" key="1">
    <source>
        <dbReference type="EMBL" id="OYQ37877.1"/>
    </source>
</evidence>
<dbReference type="AlphaFoldDB" id="A0A255Z8J8"/>
<evidence type="ECO:0000313" key="2">
    <source>
        <dbReference type="Proteomes" id="UP000216991"/>
    </source>
</evidence>
<dbReference type="RefSeq" id="WP_094472237.1">
    <property type="nucleotide sequence ID" value="NZ_NOXT01000017.1"/>
</dbReference>
<sequence>MVAVSFAVSALALSLYSLLPLSGLTGASLLGVLAFAMVAGAAALFARTPVIQSQLVAIAPANAAVLLALNGATVFVGQGLGALLGAATISNAGIGALGFSAAALASVGLVAVLTLVPKPVPAAG</sequence>
<name>A0A255Z8J8_9SPHN</name>
<dbReference type="InterPro" id="IPR036259">
    <property type="entry name" value="MFS_trans_sf"/>
</dbReference>
<reference evidence="1 2" key="1">
    <citation type="submission" date="2017-07" db="EMBL/GenBank/DDBJ databases">
        <title>Sandarakinorhabdus cyanobacteriorum sp. nov., a novel bacterium isolated from cyanobacterial aggregates in a eutrophic lake.</title>
        <authorList>
            <person name="Cai H."/>
        </authorList>
    </citation>
    <scope>NUCLEOTIDE SEQUENCE [LARGE SCALE GENOMIC DNA]</scope>
    <source>
        <strain evidence="1 2">TH057</strain>
    </source>
</reference>
<dbReference type="SUPFAM" id="SSF103473">
    <property type="entry name" value="MFS general substrate transporter"/>
    <property type="match status" value="1"/>
</dbReference>
<gene>
    <name evidence="1" type="ORF">CHU93_00315</name>
</gene>
<dbReference type="Proteomes" id="UP000216991">
    <property type="component" value="Unassembled WGS sequence"/>
</dbReference>
<keyword evidence="2" id="KW-1185">Reference proteome</keyword>
<evidence type="ECO:0008006" key="3">
    <source>
        <dbReference type="Google" id="ProtNLM"/>
    </source>
</evidence>
<comment type="caution">
    <text evidence="1">The sequence shown here is derived from an EMBL/GenBank/DDBJ whole genome shotgun (WGS) entry which is preliminary data.</text>
</comment>
<dbReference type="EMBL" id="NOXT01000017">
    <property type="protein sequence ID" value="OYQ37877.1"/>
    <property type="molecule type" value="Genomic_DNA"/>
</dbReference>
<accession>A0A255Z8J8</accession>
<protein>
    <recommendedName>
        <fullName evidence="3">Major facilitator superfamily (MFS) profile domain-containing protein</fullName>
    </recommendedName>
</protein>
<organism evidence="1 2">
    <name type="scientific">Sandarakinorhabdus cyanobacteriorum</name>
    <dbReference type="NCBI Taxonomy" id="1981098"/>
    <lineage>
        <taxon>Bacteria</taxon>
        <taxon>Pseudomonadati</taxon>
        <taxon>Pseudomonadota</taxon>
        <taxon>Alphaproteobacteria</taxon>
        <taxon>Sphingomonadales</taxon>
        <taxon>Sphingosinicellaceae</taxon>
        <taxon>Sandarakinorhabdus</taxon>
    </lineage>
</organism>